<evidence type="ECO:0000313" key="9">
    <source>
        <dbReference type="EMBL" id="MBT1700828.1"/>
    </source>
</evidence>
<dbReference type="RefSeq" id="WP_254169516.1">
    <property type="nucleotide sequence ID" value="NZ_JAHESF010000049.1"/>
</dbReference>
<sequence length="356" mass="38181">MEFTINQVAGMLGGEVKGNGNEKINMLAKIQDAKKGQIAFLSNPKYEQYIYTTQASAVIVKKDFAPKKEISATLILVEDPYSSFTALLEEYHKMISFQKSGVEQPSFIGDNSTVGTGIYRGAFSYIGGNVKIGNNVKIYPHTYIGDDVVIGDNTVLHASVKLYSGTRIGSNCVIHSGTVIGSDGFGFAPQGDGTYKTIPQLGNVIVEDNVAIGANTVIDCATMFGDSTVVRQGVKLDNLIQVAHNVEIGKNTVIAAQTGISGSTRIGDNCIIAGQVGVAGHLVITNNTSIGAQAGILKSITEEGGQILGSPAFDVKEYFRAYAVFKKLPDLNSRLRELENKIRHLESRPVQEINTK</sequence>
<dbReference type="GO" id="GO:0009245">
    <property type="term" value="P:lipid A biosynthetic process"/>
    <property type="evidence" value="ECO:0007669"/>
    <property type="project" value="UniProtKB-UniRule"/>
</dbReference>
<dbReference type="AlphaFoldDB" id="A0AAP2DT42"/>
<name>A0AAP2DT42_9BACT</name>
<dbReference type="PANTHER" id="PTHR43378">
    <property type="entry name" value="UDP-3-O-ACYLGLUCOSAMINE N-ACYLTRANSFERASE"/>
    <property type="match status" value="1"/>
</dbReference>
<dbReference type="Proteomes" id="UP001319200">
    <property type="component" value="Unassembled WGS sequence"/>
</dbReference>
<protein>
    <recommendedName>
        <fullName evidence="7">UDP-3-O-acylglucosamine N-acyltransferase</fullName>
        <ecNumber evidence="7">2.3.1.191</ecNumber>
    </recommendedName>
</protein>
<evidence type="ECO:0000256" key="7">
    <source>
        <dbReference type="HAMAP-Rule" id="MF_00523"/>
    </source>
</evidence>
<evidence type="ECO:0000256" key="4">
    <source>
        <dbReference type="ARBA" id="ARBA00022737"/>
    </source>
</evidence>
<evidence type="ECO:0000256" key="2">
    <source>
        <dbReference type="ARBA" id="ARBA00022556"/>
    </source>
</evidence>
<keyword evidence="6 7" id="KW-0012">Acyltransferase</keyword>
<comment type="catalytic activity">
    <reaction evidence="7">
        <text>a UDP-3-O-[(3R)-3-hydroxyacyl]-alpha-D-glucosamine + a (3R)-hydroxyacyl-[ACP] = a UDP-2-N,3-O-bis[(3R)-3-hydroxyacyl]-alpha-D-glucosamine + holo-[ACP] + H(+)</text>
        <dbReference type="Rhea" id="RHEA:53836"/>
        <dbReference type="Rhea" id="RHEA-COMP:9685"/>
        <dbReference type="Rhea" id="RHEA-COMP:9945"/>
        <dbReference type="ChEBI" id="CHEBI:15378"/>
        <dbReference type="ChEBI" id="CHEBI:64479"/>
        <dbReference type="ChEBI" id="CHEBI:78827"/>
        <dbReference type="ChEBI" id="CHEBI:137740"/>
        <dbReference type="ChEBI" id="CHEBI:137748"/>
        <dbReference type="EC" id="2.3.1.191"/>
    </reaction>
</comment>
<keyword evidence="4 7" id="KW-0677">Repeat</keyword>
<comment type="caution">
    <text evidence="9">The sequence shown here is derived from an EMBL/GenBank/DDBJ whole genome shotgun (WGS) entry which is preliminary data.</text>
</comment>
<keyword evidence="10" id="KW-1185">Reference proteome</keyword>
<comment type="pathway">
    <text evidence="7">Bacterial outer membrane biogenesis; LPS lipid A biosynthesis.</text>
</comment>
<dbReference type="Gene3D" id="3.40.1390.10">
    <property type="entry name" value="MurE/MurF, N-terminal domain"/>
    <property type="match status" value="1"/>
</dbReference>
<dbReference type="PANTHER" id="PTHR43378:SF2">
    <property type="entry name" value="UDP-3-O-ACYLGLUCOSAMINE N-ACYLTRANSFERASE 1, MITOCHONDRIAL-RELATED"/>
    <property type="match status" value="1"/>
</dbReference>
<evidence type="ECO:0000256" key="6">
    <source>
        <dbReference type="ARBA" id="ARBA00023315"/>
    </source>
</evidence>
<dbReference type="NCBIfam" id="NF002060">
    <property type="entry name" value="PRK00892.1"/>
    <property type="match status" value="1"/>
</dbReference>
<keyword evidence="2 7" id="KW-0441">Lipid A biosynthesis</keyword>
<accession>A0AAP2DT42</accession>
<dbReference type="CDD" id="cd03352">
    <property type="entry name" value="LbH_LpxD"/>
    <property type="match status" value="1"/>
</dbReference>
<dbReference type="Pfam" id="PF00132">
    <property type="entry name" value="Hexapep"/>
    <property type="match status" value="1"/>
</dbReference>
<comment type="function">
    <text evidence="7">Catalyzes the N-acylation of UDP-3-O-acylglucosamine using 3-hydroxyacyl-ACP as the acyl donor. Is involved in the biosynthesis of lipid A, a phosphorylated glycolipid that anchors the lipopolysaccharide to the outer membrane of the cell.</text>
</comment>
<dbReference type="GO" id="GO:0103118">
    <property type="term" value="F:UDP-3-O-[(3R)-3-hydroxyacyl]-glucosamine N-acyltransferase activity"/>
    <property type="evidence" value="ECO:0007669"/>
    <property type="project" value="UniProtKB-EC"/>
</dbReference>
<comment type="subunit">
    <text evidence="7">Homotrimer.</text>
</comment>
<proteinExistence type="inferred from homology"/>
<evidence type="ECO:0000256" key="3">
    <source>
        <dbReference type="ARBA" id="ARBA00022679"/>
    </source>
</evidence>
<dbReference type="Pfam" id="PF04613">
    <property type="entry name" value="LpxD"/>
    <property type="match status" value="1"/>
</dbReference>
<dbReference type="GO" id="GO:0016020">
    <property type="term" value="C:membrane"/>
    <property type="evidence" value="ECO:0007669"/>
    <property type="project" value="GOC"/>
</dbReference>
<dbReference type="EMBL" id="JAHESF010000049">
    <property type="protein sequence ID" value="MBT1700828.1"/>
    <property type="molecule type" value="Genomic_DNA"/>
</dbReference>
<feature type="active site" description="Proton acceptor" evidence="7">
    <location>
        <position position="244"/>
    </location>
</feature>
<dbReference type="NCBIfam" id="TIGR01853">
    <property type="entry name" value="lipid_A_lpxD"/>
    <property type="match status" value="1"/>
</dbReference>
<evidence type="ECO:0000259" key="8">
    <source>
        <dbReference type="Pfam" id="PF04613"/>
    </source>
</evidence>
<dbReference type="EC" id="2.3.1.191" evidence="7"/>
<dbReference type="HAMAP" id="MF_00523">
    <property type="entry name" value="LpxD"/>
    <property type="match status" value="1"/>
</dbReference>
<dbReference type="InterPro" id="IPR011004">
    <property type="entry name" value="Trimer_LpxA-like_sf"/>
</dbReference>
<keyword evidence="1 7" id="KW-0444">Lipid biosynthesis</keyword>
<keyword evidence="5 7" id="KW-0443">Lipid metabolism</keyword>
<feature type="domain" description="UDP-3-O-[3-hydroxymyristoyl] glucosamine N-acyltransferase non-repeat region" evidence="8">
    <location>
        <begin position="23"/>
        <end position="89"/>
    </location>
</feature>
<dbReference type="Pfam" id="PF14602">
    <property type="entry name" value="Hexapep_2"/>
    <property type="match status" value="2"/>
</dbReference>
<dbReference type="Gene3D" id="2.160.10.10">
    <property type="entry name" value="Hexapeptide repeat proteins"/>
    <property type="match status" value="1"/>
</dbReference>
<evidence type="ECO:0000256" key="1">
    <source>
        <dbReference type="ARBA" id="ARBA00022516"/>
    </source>
</evidence>
<gene>
    <name evidence="7 9" type="primary">lpxD</name>
    <name evidence="9" type="ORF">KK083_28310</name>
</gene>
<dbReference type="InterPro" id="IPR001451">
    <property type="entry name" value="Hexapep"/>
</dbReference>
<dbReference type="InterPro" id="IPR020573">
    <property type="entry name" value="UDP_GlcNAc_AcTrfase_non-rep"/>
</dbReference>
<dbReference type="InterPro" id="IPR007691">
    <property type="entry name" value="LpxD"/>
</dbReference>
<evidence type="ECO:0000256" key="5">
    <source>
        <dbReference type="ARBA" id="ARBA00023098"/>
    </source>
</evidence>
<evidence type="ECO:0000313" key="10">
    <source>
        <dbReference type="Proteomes" id="UP001319200"/>
    </source>
</evidence>
<dbReference type="SUPFAM" id="SSF51161">
    <property type="entry name" value="Trimeric LpxA-like enzymes"/>
    <property type="match status" value="1"/>
</dbReference>
<comment type="similarity">
    <text evidence="7">Belongs to the transferase hexapeptide repeat family. LpxD subfamily.</text>
</comment>
<keyword evidence="3 7" id="KW-0808">Transferase</keyword>
<organism evidence="9 10">
    <name type="scientific">Chryseosolibacter histidini</name>
    <dbReference type="NCBI Taxonomy" id="2782349"/>
    <lineage>
        <taxon>Bacteria</taxon>
        <taxon>Pseudomonadati</taxon>
        <taxon>Bacteroidota</taxon>
        <taxon>Cytophagia</taxon>
        <taxon>Cytophagales</taxon>
        <taxon>Chryseotaleaceae</taxon>
        <taxon>Chryseosolibacter</taxon>
    </lineage>
</organism>
<reference evidence="9 10" key="1">
    <citation type="submission" date="2021-05" db="EMBL/GenBank/DDBJ databases">
        <title>A Polyphasic approach of four new species of the genus Ohtaekwangia: Ohtaekwangia histidinii sp. nov., Ohtaekwangia cretensis sp. nov., Ohtaekwangia indiensis sp. nov., Ohtaekwangia reichenbachii sp. nov. from diverse environment.</title>
        <authorList>
            <person name="Octaviana S."/>
        </authorList>
    </citation>
    <scope>NUCLEOTIDE SEQUENCE [LARGE SCALE GENOMIC DNA]</scope>
    <source>
        <strain evidence="9 10">PWU4</strain>
    </source>
</reference>
<dbReference type="GO" id="GO:0016410">
    <property type="term" value="F:N-acyltransferase activity"/>
    <property type="evidence" value="ECO:0007669"/>
    <property type="project" value="InterPro"/>
</dbReference>